<keyword evidence="2" id="KW-1185">Reference proteome</keyword>
<dbReference type="EMBL" id="SULI01000033">
    <property type="protein sequence ID" value="TKZ15916.1"/>
    <property type="molecule type" value="Genomic_DNA"/>
</dbReference>
<name>A0A4U7MT42_9RHOB</name>
<protein>
    <recommendedName>
        <fullName evidence="3">GIY-YIG nuclease family protein</fullName>
    </recommendedName>
</protein>
<dbReference type="OrthoDB" id="7857067at2"/>
<comment type="caution">
    <text evidence="1">The sequence shown here is derived from an EMBL/GenBank/DDBJ whole genome shotgun (WGS) entry which is preliminary data.</text>
</comment>
<proteinExistence type="predicted"/>
<accession>A0A4U7MT42</accession>
<reference evidence="1 2" key="1">
    <citation type="submission" date="2019-04" db="EMBL/GenBank/DDBJ databases">
        <title>Genome sequence of Pelagicola litoralis CL-ES2.</title>
        <authorList>
            <person name="Cao J."/>
        </authorList>
    </citation>
    <scope>NUCLEOTIDE SEQUENCE [LARGE SCALE GENOMIC DNA]</scope>
    <source>
        <strain evidence="1 2">CL-ES2</strain>
    </source>
</reference>
<sequence>MDRDQFTQKFPFADWPNPNVPAVAAGVYAIWKDDELIYCGMSGREIERKAKASPKKYGLITRLNSHASGRLSGDQFCVYVANRFVIPSLKAEELPLFASGKLTLDARTKTFIHDHLDYTYALVETSTGAYELERAARRGEVFGVQPYLNPL</sequence>
<evidence type="ECO:0008006" key="3">
    <source>
        <dbReference type="Google" id="ProtNLM"/>
    </source>
</evidence>
<evidence type="ECO:0000313" key="1">
    <source>
        <dbReference type="EMBL" id="TKZ15916.1"/>
    </source>
</evidence>
<organism evidence="1 2">
    <name type="scientific">Shimia litoralis</name>
    <dbReference type="NCBI Taxonomy" id="420403"/>
    <lineage>
        <taxon>Bacteria</taxon>
        <taxon>Pseudomonadati</taxon>
        <taxon>Pseudomonadota</taxon>
        <taxon>Alphaproteobacteria</taxon>
        <taxon>Rhodobacterales</taxon>
        <taxon>Roseobacteraceae</taxon>
    </lineage>
</organism>
<dbReference type="Proteomes" id="UP000306575">
    <property type="component" value="Unassembled WGS sequence"/>
</dbReference>
<evidence type="ECO:0000313" key="2">
    <source>
        <dbReference type="Proteomes" id="UP000306575"/>
    </source>
</evidence>
<dbReference type="RefSeq" id="WP_138017448.1">
    <property type="nucleotide sequence ID" value="NZ_SULI01000033.1"/>
</dbReference>
<dbReference type="AlphaFoldDB" id="A0A4U7MT42"/>
<gene>
    <name evidence="1" type="ORF">FAP39_16320</name>
</gene>